<dbReference type="Pfam" id="PF00015">
    <property type="entry name" value="MCPsignal"/>
    <property type="match status" value="1"/>
</dbReference>
<dbReference type="EMBL" id="JBHTAA010000005">
    <property type="protein sequence ID" value="MFC7203820.1"/>
    <property type="molecule type" value="Genomic_DNA"/>
</dbReference>
<gene>
    <name evidence="5" type="ORF">ACFQJC_09850</name>
</gene>
<dbReference type="AlphaFoldDB" id="A0ABD5ZEX8"/>
<dbReference type="Proteomes" id="UP001596481">
    <property type="component" value="Unassembled WGS sequence"/>
</dbReference>
<evidence type="ECO:0000256" key="1">
    <source>
        <dbReference type="ARBA" id="ARBA00023224"/>
    </source>
</evidence>
<feature type="domain" description="Methyl-accepting transducer" evidence="4">
    <location>
        <begin position="29"/>
        <end position="265"/>
    </location>
</feature>
<dbReference type="SUPFAM" id="SSF58104">
    <property type="entry name" value="Methyl-accepting chemotaxis protein (MCP) signaling domain"/>
    <property type="match status" value="1"/>
</dbReference>
<proteinExistence type="inferred from homology"/>
<comment type="similarity">
    <text evidence="2">Belongs to the methyl-accepting chemotaxis (MCP) protein family.</text>
</comment>
<evidence type="ECO:0000313" key="5">
    <source>
        <dbReference type="EMBL" id="MFC7203820.1"/>
    </source>
</evidence>
<dbReference type="PANTHER" id="PTHR32089">
    <property type="entry name" value="METHYL-ACCEPTING CHEMOTAXIS PROTEIN MCPB"/>
    <property type="match status" value="1"/>
</dbReference>
<evidence type="ECO:0000313" key="6">
    <source>
        <dbReference type="Proteomes" id="UP001596481"/>
    </source>
</evidence>
<dbReference type="InterPro" id="IPR004089">
    <property type="entry name" value="MCPsignal_dom"/>
</dbReference>
<evidence type="ECO:0000259" key="4">
    <source>
        <dbReference type="PROSITE" id="PS50111"/>
    </source>
</evidence>
<keyword evidence="6" id="KW-1185">Reference proteome</keyword>
<reference evidence="5 6" key="1">
    <citation type="journal article" date="2019" name="Int. J. Syst. Evol. Microbiol.">
        <title>The Global Catalogue of Microorganisms (GCM) 10K type strain sequencing project: providing services to taxonomists for standard genome sequencing and annotation.</title>
        <authorList>
            <consortium name="The Broad Institute Genomics Platform"/>
            <consortium name="The Broad Institute Genome Sequencing Center for Infectious Disease"/>
            <person name="Wu L."/>
            <person name="Ma J."/>
        </authorList>
    </citation>
    <scope>NUCLEOTIDE SEQUENCE [LARGE SCALE GENOMIC DNA]</scope>
    <source>
        <strain evidence="5 6">DSM 29988</strain>
    </source>
</reference>
<dbReference type="GO" id="GO:0007165">
    <property type="term" value="P:signal transduction"/>
    <property type="evidence" value="ECO:0007669"/>
    <property type="project" value="UniProtKB-KW"/>
</dbReference>
<dbReference type="Gene3D" id="1.10.287.950">
    <property type="entry name" value="Methyl-accepting chemotaxis protein"/>
    <property type="match status" value="1"/>
</dbReference>
<dbReference type="PROSITE" id="PS50111">
    <property type="entry name" value="CHEMOTAXIS_TRANSDUC_2"/>
    <property type="match status" value="1"/>
</dbReference>
<dbReference type="SMART" id="SM00283">
    <property type="entry name" value="MA"/>
    <property type="match status" value="1"/>
</dbReference>
<keyword evidence="1 3" id="KW-0807">Transducer</keyword>
<name>A0ABD5ZEX8_9EURY</name>
<sequence>MVTDADVLGTREEPEAEIDDQMVANAQGALDVVRTISSTVDDQLGEISRRTETQASDATVVVEDVSELSATIEEIAATSTEVNEKSERAAEEAEAGWSSAQEARAVMQDVRAVGNAVADEVESLQAQVERITDSLEGIDAIASQTNLLALNASIEAARAGKEGDGFAVVADEVKSLAEAAQDQADEIDTVLSEVRGETDQTVELLEQAVEEIDRGTGQVEETMERFEAVTDAIEATAEGTRSVSKATDQQAATSEAVAHRVERVAESADEIEREVTTIRNARGEQTTMLGEISDALDSASAARTTRLAAGDAIPTGVPGLDERCSGGLLVGGRAVLKHDGDSGGAKFIAQLCAAALASGRAVSLTPPPGLDRDLLSTALGAYDETLDGVLRSNRLFVLDAFGTWPSSRNVFDIERESLSAANEKTVERRDAPLLIVGNIAGEIEVMGESAAREARYANDDGTFRDDDTVLNVIDESVVNDQFGAFYAGAADQVIRTFDDGRGSKLELVAGPGTTDGRTHTIQLRDRPPFVSIH</sequence>
<evidence type="ECO:0000256" key="2">
    <source>
        <dbReference type="ARBA" id="ARBA00029447"/>
    </source>
</evidence>
<dbReference type="PANTHER" id="PTHR32089:SF112">
    <property type="entry name" value="LYSOZYME-LIKE PROTEIN-RELATED"/>
    <property type="match status" value="1"/>
</dbReference>
<organism evidence="5 6">
    <name type="scientific">Haloferax namakaokahaiae</name>
    <dbReference type="NCBI Taxonomy" id="1748331"/>
    <lineage>
        <taxon>Archaea</taxon>
        <taxon>Methanobacteriati</taxon>
        <taxon>Methanobacteriota</taxon>
        <taxon>Stenosarchaea group</taxon>
        <taxon>Halobacteria</taxon>
        <taxon>Halobacteriales</taxon>
        <taxon>Haloferacaceae</taxon>
        <taxon>Haloferax</taxon>
    </lineage>
</organism>
<dbReference type="RefSeq" id="WP_390223154.1">
    <property type="nucleotide sequence ID" value="NZ_JBHTAA010000005.1"/>
</dbReference>
<comment type="caution">
    <text evidence="5">The sequence shown here is derived from an EMBL/GenBank/DDBJ whole genome shotgun (WGS) entry which is preliminary data.</text>
</comment>
<evidence type="ECO:0000256" key="3">
    <source>
        <dbReference type="PROSITE-ProRule" id="PRU00284"/>
    </source>
</evidence>
<accession>A0ABD5ZEX8</accession>
<dbReference type="CDD" id="cd11386">
    <property type="entry name" value="MCP_signal"/>
    <property type="match status" value="1"/>
</dbReference>
<protein>
    <submittedName>
        <fullName evidence="5">Methyl-accepting chemotaxis protein</fullName>
    </submittedName>
</protein>